<protein>
    <recommendedName>
        <fullName evidence="6">Cora-domain-containing protein</fullName>
    </recommendedName>
</protein>
<keyword evidence="5" id="KW-1185">Reference proteome</keyword>
<evidence type="ECO:0008006" key="6">
    <source>
        <dbReference type="Google" id="ProtNLM"/>
    </source>
</evidence>
<accession>A0A9P4JM67</accession>
<evidence type="ECO:0000256" key="1">
    <source>
        <dbReference type="ARBA" id="ARBA00004651"/>
    </source>
</evidence>
<keyword evidence="3" id="KW-0812">Transmembrane</keyword>
<evidence type="ECO:0000256" key="2">
    <source>
        <dbReference type="SAM" id="MobiDB-lite"/>
    </source>
</evidence>
<name>A0A9P4JM67_9PLEO</name>
<feature type="transmembrane region" description="Helical" evidence="3">
    <location>
        <begin position="545"/>
        <end position="567"/>
    </location>
</feature>
<dbReference type="AlphaFoldDB" id="A0A9P4JM67"/>
<comment type="subcellular location">
    <subcellularLocation>
        <location evidence="1">Cell membrane</location>
        <topology evidence="1">Multi-pass membrane protein</topology>
    </subcellularLocation>
</comment>
<evidence type="ECO:0000313" key="4">
    <source>
        <dbReference type="EMBL" id="KAF2199018.1"/>
    </source>
</evidence>
<dbReference type="PANTHER" id="PTHR46494">
    <property type="entry name" value="CORA FAMILY METAL ION TRANSPORTER (EUROFUNG)"/>
    <property type="match status" value="1"/>
</dbReference>
<proteinExistence type="predicted"/>
<dbReference type="SUPFAM" id="SSF143865">
    <property type="entry name" value="CorA soluble domain-like"/>
    <property type="match status" value="1"/>
</dbReference>
<evidence type="ECO:0000256" key="3">
    <source>
        <dbReference type="SAM" id="Phobius"/>
    </source>
</evidence>
<dbReference type="GO" id="GO:0015087">
    <property type="term" value="F:cobalt ion transmembrane transporter activity"/>
    <property type="evidence" value="ECO:0007669"/>
    <property type="project" value="TreeGrafter"/>
</dbReference>
<keyword evidence="3" id="KW-1133">Transmembrane helix</keyword>
<organism evidence="4 5">
    <name type="scientific">Delitschia confertaspora ATCC 74209</name>
    <dbReference type="NCBI Taxonomy" id="1513339"/>
    <lineage>
        <taxon>Eukaryota</taxon>
        <taxon>Fungi</taxon>
        <taxon>Dikarya</taxon>
        <taxon>Ascomycota</taxon>
        <taxon>Pezizomycotina</taxon>
        <taxon>Dothideomycetes</taxon>
        <taxon>Pleosporomycetidae</taxon>
        <taxon>Pleosporales</taxon>
        <taxon>Delitschiaceae</taxon>
        <taxon>Delitschia</taxon>
    </lineage>
</organism>
<gene>
    <name evidence="4" type="ORF">GQ43DRAFT_377250</name>
</gene>
<evidence type="ECO:0000313" key="5">
    <source>
        <dbReference type="Proteomes" id="UP000799536"/>
    </source>
</evidence>
<dbReference type="GO" id="GO:0005886">
    <property type="term" value="C:plasma membrane"/>
    <property type="evidence" value="ECO:0007669"/>
    <property type="project" value="UniProtKB-SubCell"/>
</dbReference>
<reference evidence="4" key="1">
    <citation type="journal article" date="2020" name="Stud. Mycol.">
        <title>101 Dothideomycetes genomes: a test case for predicting lifestyles and emergence of pathogens.</title>
        <authorList>
            <person name="Haridas S."/>
            <person name="Albert R."/>
            <person name="Binder M."/>
            <person name="Bloem J."/>
            <person name="Labutti K."/>
            <person name="Salamov A."/>
            <person name="Andreopoulos B."/>
            <person name="Baker S."/>
            <person name="Barry K."/>
            <person name="Bills G."/>
            <person name="Bluhm B."/>
            <person name="Cannon C."/>
            <person name="Castanera R."/>
            <person name="Culley D."/>
            <person name="Daum C."/>
            <person name="Ezra D."/>
            <person name="Gonzalez J."/>
            <person name="Henrissat B."/>
            <person name="Kuo A."/>
            <person name="Liang C."/>
            <person name="Lipzen A."/>
            <person name="Lutzoni F."/>
            <person name="Magnuson J."/>
            <person name="Mondo S."/>
            <person name="Nolan M."/>
            <person name="Ohm R."/>
            <person name="Pangilinan J."/>
            <person name="Park H.-J."/>
            <person name="Ramirez L."/>
            <person name="Alfaro M."/>
            <person name="Sun H."/>
            <person name="Tritt A."/>
            <person name="Yoshinaga Y."/>
            <person name="Zwiers L.-H."/>
            <person name="Turgeon B."/>
            <person name="Goodwin S."/>
            <person name="Spatafora J."/>
            <person name="Crous P."/>
            <person name="Grigoriev I."/>
        </authorList>
    </citation>
    <scope>NUCLEOTIDE SEQUENCE</scope>
    <source>
        <strain evidence="4">ATCC 74209</strain>
    </source>
</reference>
<dbReference type="GO" id="GO:0050897">
    <property type="term" value="F:cobalt ion binding"/>
    <property type="evidence" value="ECO:0007669"/>
    <property type="project" value="TreeGrafter"/>
</dbReference>
<feature type="compositionally biased region" description="Low complexity" evidence="2">
    <location>
        <begin position="150"/>
        <end position="159"/>
    </location>
</feature>
<comment type="caution">
    <text evidence="4">The sequence shown here is derived from an EMBL/GenBank/DDBJ whole genome shotgun (WGS) entry which is preliminary data.</text>
</comment>
<feature type="region of interest" description="Disordered" evidence="2">
    <location>
        <begin position="126"/>
        <end position="171"/>
    </location>
</feature>
<feature type="transmembrane region" description="Helical" evidence="3">
    <location>
        <begin position="510"/>
        <end position="533"/>
    </location>
</feature>
<sequence>MEENLQPTSNPDGLPAYYINLDDKEIVSSFRNFDEERHFELFDREVRNPSSRNFVIDFGEDSAFCAFDLRSDSIARLIQTPRPPSLHTRWINIWIPYDQKDTLHALARNYDFSPRLLALMCSNPVPPKPKKDLRRRKSESTLKFSKTSNRSQRSSQGSGPKHGSRLDSEESVGMEELMESTQMELVRDTSHYHIVDEVWHWSSVDWGRRFVCLGYNSLHGVRTNKADLGHEDLDERQDVPHGKRVWSWLLLCDDKTVISISEDPFPFHDTQLRSHELRTLYTIRRNIINVFRQLSKAPTPLHDTSMVMLPIRNRIGNSELETVHRSTDSPGLLFYYLFEDWYTTYSLVTRRDHGYASELDRLRAEMLVQADLHHVDQLHHIGCQLAVLKRVYKSYELIIERVLKKQEATLASLKNSHIMSGFASGENSLEVSQEPQLPSLGAQIPETDSLLGVSLSSAARVRFERLKDRILLYALSEIQECIDQKDSLVMMNFNLIAIKESFAVERLTRVTLLVAKVTMLFMPVSLLTAYFSIQFVNTTFSIKSYWIAFGVVLGLSVGGLMLFSAVSGTMEGRMMYRPLTRIVYDFSMRVLWRRKRKVY</sequence>
<dbReference type="GO" id="GO:0015095">
    <property type="term" value="F:magnesium ion transmembrane transporter activity"/>
    <property type="evidence" value="ECO:0007669"/>
    <property type="project" value="TreeGrafter"/>
</dbReference>
<dbReference type="EMBL" id="ML994102">
    <property type="protein sequence ID" value="KAF2199018.1"/>
    <property type="molecule type" value="Genomic_DNA"/>
</dbReference>
<keyword evidence="3" id="KW-0472">Membrane</keyword>
<dbReference type="Proteomes" id="UP000799536">
    <property type="component" value="Unassembled WGS sequence"/>
</dbReference>
<dbReference type="OrthoDB" id="5430812at2759"/>
<dbReference type="GO" id="GO:0000287">
    <property type="term" value="F:magnesium ion binding"/>
    <property type="evidence" value="ECO:0007669"/>
    <property type="project" value="TreeGrafter"/>
</dbReference>
<dbReference type="InterPro" id="IPR045861">
    <property type="entry name" value="CorA_cytoplasmic_dom"/>
</dbReference>
<dbReference type="PANTHER" id="PTHR46494:SF1">
    <property type="entry name" value="CORA FAMILY METAL ION TRANSPORTER (EUROFUNG)"/>
    <property type="match status" value="1"/>
</dbReference>